<gene>
    <name evidence="1" type="ORF">HLA99_13050</name>
</gene>
<name>A0A7Y2M2F3_9MICO</name>
<accession>A0A7Y2M2F3</accession>
<protein>
    <submittedName>
        <fullName evidence="1">Uncharacterized protein</fullName>
    </submittedName>
</protein>
<comment type="caution">
    <text evidence="1">The sequence shown here is derived from an EMBL/GenBank/DDBJ whole genome shotgun (WGS) entry which is preliminary data.</text>
</comment>
<dbReference type="RefSeq" id="WP_167035398.1">
    <property type="nucleotide sequence ID" value="NZ_BAAANA010000002.1"/>
</dbReference>
<keyword evidence="2" id="KW-1185">Reference proteome</keyword>
<organism evidence="1 2">
    <name type="scientific">Microbacterium ulmi</name>
    <dbReference type="NCBI Taxonomy" id="179095"/>
    <lineage>
        <taxon>Bacteria</taxon>
        <taxon>Bacillati</taxon>
        <taxon>Actinomycetota</taxon>
        <taxon>Actinomycetes</taxon>
        <taxon>Micrococcales</taxon>
        <taxon>Microbacteriaceae</taxon>
        <taxon>Microbacterium</taxon>
    </lineage>
</organism>
<dbReference type="EMBL" id="JABEMB010000022">
    <property type="protein sequence ID" value="NNH04774.1"/>
    <property type="molecule type" value="Genomic_DNA"/>
</dbReference>
<proteinExistence type="predicted"/>
<reference evidence="1 2" key="1">
    <citation type="submission" date="2020-05" db="EMBL/GenBank/DDBJ databases">
        <title>MicrobeNet Type strains.</title>
        <authorList>
            <person name="Nicholson A.C."/>
        </authorList>
    </citation>
    <scope>NUCLEOTIDE SEQUENCE [LARGE SCALE GENOMIC DNA]</scope>
    <source>
        <strain evidence="1 2">JCM 14282</strain>
    </source>
</reference>
<dbReference type="Proteomes" id="UP000543598">
    <property type="component" value="Unassembled WGS sequence"/>
</dbReference>
<dbReference type="AlphaFoldDB" id="A0A7Y2M2F3"/>
<sequence length="103" mass="10641">MEPAEKHAVVCVRRSAGGVFRHVVDLAPPRRDAASGDDAVAVAKSDRTALVAVEDTLLCAEAEHPAVRAERDPLHDACATDVSRRGASVFPGFAIVAAGVPSG</sequence>
<evidence type="ECO:0000313" key="2">
    <source>
        <dbReference type="Proteomes" id="UP000543598"/>
    </source>
</evidence>
<evidence type="ECO:0000313" key="1">
    <source>
        <dbReference type="EMBL" id="NNH04774.1"/>
    </source>
</evidence>